<gene>
    <name evidence="7" type="ORF">PIB30_056337</name>
</gene>
<evidence type="ECO:0000256" key="5">
    <source>
        <dbReference type="SAM" id="MobiDB-lite"/>
    </source>
</evidence>
<feature type="compositionally biased region" description="Basic and acidic residues" evidence="5">
    <location>
        <begin position="181"/>
        <end position="197"/>
    </location>
</feature>
<evidence type="ECO:0000313" key="8">
    <source>
        <dbReference type="Proteomes" id="UP001341840"/>
    </source>
</evidence>
<dbReference type="Pfam" id="PF17800">
    <property type="entry name" value="NPL"/>
    <property type="match status" value="1"/>
</dbReference>
<keyword evidence="4" id="KW-0413">Isomerase</keyword>
<evidence type="ECO:0000256" key="1">
    <source>
        <dbReference type="ARBA" id="ARBA00000971"/>
    </source>
</evidence>
<feature type="region of interest" description="Disordered" evidence="5">
    <location>
        <begin position="433"/>
        <end position="460"/>
    </location>
</feature>
<evidence type="ECO:0000259" key="6">
    <source>
        <dbReference type="Pfam" id="PF17800"/>
    </source>
</evidence>
<feature type="compositionally biased region" description="Polar residues" evidence="5">
    <location>
        <begin position="274"/>
        <end position="288"/>
    </location>
</feature>
<evidence type="ECO:0000313" key="7">
    <source>
        <dbReference type="EMBL" id="MED6173123.1"/>
    </source>
</evidence>
<name>A0ABU6VLS5_9FABA</name>
<evidence type="ECO:0000256" key="4">
    <source>
        <dbReference type="ARBA" id="ARBA00023235"/>
    </source>
</evidence>
<feature type="region of interest" description="Disordered" evidence="5">
    <location>
        <begin position="242"/>
        <end position="379"/>
    </location>
</feature>
<evidence type="ECO:0000256" key="3">
    <source>
        <dbReference type="ARBA" id="ARBA00023110"/>
    </source>
</evidence>
<feature type="compositionally biased region" description="Acidic residues" evidence="5">
    <location>
        <begin position="100"/>
        <end position="113"/>
    </location>
</feature>
<dbReference type="InterPro" id="IPR041232">
    <property type="entry name" value="NPL"/>
</dbReference>
<comment type="catalytic activity">
    <reaction evidence="1">
        <text>[protein]-peptidylproline (omega=180) = [protein]-peptidylproline (omega=0)</text>
        <dbReference type="Rhea" id="RHEA:16237"/>
        <dbReference type="Rhea" id="RHEA-COMP:10747"/>
        <dbReference type="Rhea" id="RHEA-COMP:10748"/>
        <dbReference type="ChEBI" id="CHEBI:83833"/>
        <dbReference type="ChEBI" id="CHEBI:83834"/>
        <dbReference type="EC" id="5.2.1.8"/>
    </reaction>
</comment>
<feature type="compositionally biased region" description="Basic residues" evidence="5">
    <location>
        <begin position="137"/>
        <end position="148"/>
    </location>
</feature>
<organism evidence="7 8">
    <name type="scientific">Stylosanthes scabra</name>
    <dbReference type="NCBI Taxonomy" id="79078"/>
    <lineage>
        <taxon>Eukaryota</taxon>
        <taxon>Viridiplantae</taxon>
        <taxon>Streptophyta</taxon>
        <taxon>Embryophyta</taxon>
        <taxon>Tracheophyta</taxon>
        <taxon>Spermatophyta</taxon>
        <taxon>Magnoliopsida</taxon>
        <taxon>eudicotyledons</taxon>
        <taxon>Gunneridae</taxon>
        <taxon>Pentapetalae</taxon>
        <taxon>rosids</taxon>
        <taxon>fabids</taxon>
        <taxon>Fabales</taxon>
        <taxon>Fabaceae</taxon>
        <taxon>Papilionoideae</taxon>
        <taxon>50 kb inversion clade</taxon>
        <taxon>dalbergioids sensu lato</taxon>
        <taxon>Dalbergieae</taxon>
        <taxon>Pterocarpus clade</taxon>
        <taxon>Stylosanthes</taxon>
    </lineage>
</organism>
<dbReference type="Gene3D" id="2.60.120.340">
    <property type="entry name" value="Nucleoplasmin core domain"/>
    <property type="match status" value="1"/>
</dbReference>
<feature type="compositionally biased region" description="Basic and acidic residues" evidence="5">
    <location>
        <begin position="206"/>
        <end position="221"/>
    </location>
</feature>
<sequence>MATLGLGRATTRSTLQCNVGNQSLVYLCSLCPGNAESLQLNLELEEVDDVVFTVIGDRSIHLSGYYIAKTSFRRAMFDAYSSESYGEDIADTDNERSDSSDEYDFDDSFIDDDPIPKVFSPSPGSIEEEDSDDYKSIGKKNKHGRYRIKYNSEESDDDDGGDGGFVEKQNETKSLPNGHSTKLDKSEEDKPKLDNMTEHILAGQEQNKDGADDEKQNETVDKMMLSLSEDSMLISSLYKNKACQKNSDEEIHKTGDSKAFDAKNKNDEDDGDSIIQTALQADNILQDSQMHREAALSDEKKDVGDVKKSKKQKKEKETKSSPKIDKMSLDILAGHEQIEDSPDDDKQSETADINLPSFEVGHAQDEKPKKKRKEQLKEHIKQPTVYEFELVASYEKNYGKLSELSKSDYDKITRPRQESKTVEKELKYETESFEILQRQSTEEPKSPLREKRKRKEKTTPRLEWHDCDKEDGEANFDAGNFGFFIF</sequence>
<keyword evidence="8" id="KW-1185">Reference proteome</keyword>
<dbReference type="EMBL" id="JASCZI010151484">
    <property type="protein sequence ID" value="MED6173123.1"/>
    <property type="molecule type" value="Genomic_DNA"/>
</dbReference>
<accession>A0ABU6VLS5</accession>
<dbReference type="PANTHER" id="PTHR43811:SF48">
    <property type="entry name" value="PEPTIDYL-PROLYL CIS-TRANS ISOMERASE FKBP43"/>
    <property type="match status" value="1"/>
</dbReference>
<dbReference type="PANTHER" id="PTHR43811">
    <property type="entry name" value="FKBP-TYPE PEPTIDYL-PROLYL CIS-TRANS ISOMERASE FKPA"/>
    <property type="match status" value="1"/>
</dbReference>
<feature type="compositionally biased region" description="Basic and acidic residues" evidence="5">
    <location>
        <begin position="246"/>
        <end position="266"/>
    </location>
</feature>
<feature type="compositionally biased region" description="Basic and acidic residues" evidence="5">
    <location>
        <begin position="314"/>
        <end position="328"/>
    </location>
</feature>
<keyword evidence="3" id="KW-0697">Rotamase</keyword>
<reference evidence="7 8" key="1">
    <citation type="journal article" date="2023" name="Plants (Basel)">
        <title>Bridging the Gap: Combining Genomics and Transcriptomics Approaches to Understand Stylosanthes scabra, an Orphan Legume from the Brazilian Caatinga.</title>
        <authorList>
            <person name="Ferreira-Neto J.R.C."/>
            <person name="da Silva M.D."/>
            <person name="Binneck E."/>
            <person name="de Melo N.F."/>
            <person name="da Silva R.H."/>
            <person name="de Melo A.L.T.M."/>
            <person name="Pandolfi V."/>
            <person name="Bustamante F.O."/>
            <person name="Brasileiro-Vidal A.C."/>
            <person name="Benko-Iseppon A.M."/>
        </authorList>
    </citation>
    <scope>NUCLEOTIDE SEQUENCE [LARGE SCALE GENOMIC DNA]</scope>
    <source>
        <tissue evidence="7">Leaves</tissue>
    </source>
</reference>
<comment type="caution">
    <text evidence="7">The sequence shown here is derived from an EMBL/GenBank/DDBJ whole genome shotgun (WGS) entry which is preliminary data.</text>
</comment>
<feature type="compositionally biased region" description="Basic and acidic residues" evidence="5">
    <location>
        <begin position="440"/>
        <end position="449"/>
    </location>
</feature>
<evidence type="ECO:0000256" key="2">
    <source>
        <dbReference type="ARBA" id="ARBA00013194"/>
    </source>
</evidence>
<proteinExistence type="predicted"/>
<dbReference type="EC" id="5.2.1.8" evidence="2"/>
<feature type="domain" description="Nucleoplasmin-like" evidence="6">
    <location>
        <begin position="1"/>
        <end position="67"/>
    </location>
</feature>
<feature type="region of interest" description="Disordered" evidence="5">
    <location>
        <begin position="84"/>
        <end position="224"/>
    </location>
</feature>
<feature type="compositionally biased region" description="Basic and acidic residues" evidence="5">
    <location>
        <begin position="289"/>
        <end position="307"/>
    </location>
</feature>
<dbReference type="Proteomes" id="UP001341840">
    <property type="component" value="Unassembled WGS sequence"/>
</dbReference>
<protein>
    <recommendedName>
        <fullName evidence="2">peptidylprolyl isomerase</fullName>
        <ecNumber evidence="2">5.2.1.8</ecNumber>
    </recommendedName>
</protein>